<sequence length="87" mass="9201">MTLPRHLSMSALEAGGWRLEAGGWGMVDEGTVNLVQRLRWGMSAGGGAFGGLVEVKRSCQQAITAGSEEVTYTHADGSLCLYPVMVS</sequence>
<gene>
    <name evidence="1" type="ORF">EYF80_005469</name>
</gene>
<proteinExistence type="predicted"/>
<comment type="caution">
    <text evidence="1">The sequence shown here is derived from an EMBL/GenBank/DDBJ whole genome shotgun (WGS) entry which is preliminary data.</text>
</comment>
<reference evidence="1 2" key="1">
    <citation type="submission" date="2019-03" db="EMBL/GenBank/DDBJ databases">
        <title>First draft genome of Liparis tanakae, snailfish: a comprehensive survey of snailfish specific genes.</title>
        <authorList>
            <person name="Kim W."/>
            <person name="Song I."/>
            <person name="Jeong J.-H."/>
            <person name="Kim D."/>
            <person name="Kim S."/>
            <person name="Ryu S."/>
            <person name="Song J.Y."/>
            <person name="Lee S.K."/>
        </authorList>
    </citation>
    <scope>NUCLEOTIDE SEQUENCE [LARGE SCALE GENOMIC DNA]</scope>
    <source>
        <tissue evidence="1">Muscle</tissue>
    </source>
</reference>
<dbReference type="AlphaFoldDB" id="A0A4Z2J3V7"/>
<organism evidence="1 2">
    <name type="scientific">Liparis tanakae</name>
    <name type="common">Tanaka's snailfish</name>
    <dbReference type="NCBI Taxonomy" id="230148"/>
    <lineage>
        <taxon>Eukaryota</taxon>
        <taxon>Metazoa</taxon>
        <taxon>Chordata</taxon>
        <taxon>Craniata</taxon>
        <taxon>Vertebrata</taxon>
        <taxon>Euteleostomi</taxon>
        <taxon>Actinopterygii</taxon>
        <taxon>Neopterygii</taxon>
        <taxon>Teleostei</taxon>
        <taxon>Neoteleostei</taxon>
        <taxon>Acanthomorphata</taxon>
        <taxon>Eupercaria</taxon>
        <taxon>Perciformes</taxon>
        <taxon>Cottioidei</taxon>
        <taxon>Cottales</taxon>
        <taxon>Liparidae</taxon>
        <taxon>Liparis</taxon>
    </lineage>
</organism>
<name>A0A4Z2J3V7_9TELE</name>
<evidence type="ECO:0000313" key="1">
    <source>
        <dbReference type="EMBL" id="TNN84142.1"/>
    </source>
</evidence>
<protein>
    <submittedName>
        <fullName evidence="1">Uncharacterized protein</fullName>
    </submittedName>
</protein>
<dbReference type="EMBL" id="SRLO01000028">
    <property type="protein sequence ID" value="TNN84142.1"/>
    <property type="molecule type" value="Genomic_DNA"/>
</dbReference>
<dbReference type="Proteomes" id="UP000314294">
    <property type="component" value="Unassembled WGS sequence"/>
</dbReference>
<evidence type="ECO:0000313" key="2">
    <source>
        <dbReference type="Proteomes" id="UP000314294"/>
    </source>
</evidence>
<keyword evidence="2" id="KW-1185">Reference proteome</keyword>
<accession>A0A4Z2J3V7</accession>